<protein>
    <submittedName>
        <fullName evidence="3">Glycosyltransferase family 1 protein</fullName>
    </submittedName>
</protein>
<sequence>MTKHILLYASPAIGGLLPYNHAIVCALATLGYQMTHVQDIPDALVELFGSEGMEKTRQRADWFVAQQKQVGVQKHIWLEGAKAAEAEKIIAEAKPDLLIVSNGGPVANFFPKRAAIKYGIPFIVVEHLVHPIKPKEVPEAYAELAQQYRDARAVIAVSQDNLRLLQKLFGLAEDKGQVIYCGRPATYFEPPDLQVRSRLRQQWGIPDDAVVCFTAARMDIIKGYQYQLGAIKRLKQTPAWEHLYFAWAGTGTLADHFKQMVKQAGVGDRVKFLGELGQINEWLDASDIFLLPSESEGLPLG</sequence>
<keyword evidence="4" id="KW-1185">Reference proteome</keyword>
<evidence type="ECO:0000313" key="4">
    <source>
        <dbReference type="Proteomes" id="UP000239576"/>
    </source>
</evidence>
<keyword evidence="3" id="KW-0808">Transferase</keyword>
<dbReference type="EMBL" id="PVWK01000142">
    <property type="protein sequence ID" value="PSB24646.1"/>
    <property type="molecule type" value="Genomic_DNA"/>
</dbReference>
<dbReference type="Proteomes" id="UP000239576">
    <property type="component" value="Unassembled WGS sequence"/>
</dbReference>
<evidence type="ECO:0000259" key="1">
    <source>
        <dbReference type="Pfam" id="PF00534"/>
    </source>
</evidence>
<dbReference type="InterPro" id="IPR028098">
    <property type="entry name" value="Glyco_trans_4-like_N"/>
</dbReference>
<dbReference type="Pfam" id="PF00534">
    <property type="entry name" value="Glycos_transf_1"/>
    <property type="match status" value="1"/>
</dbReference>
<dbReference type="GO" id="GO:0016757">
    <property type="term" value="F:glycosyltransferase activity"/>
    <property type="evidence" value="ECO:0007669"/>
    <property type="project" value="InterPro"/>
</dbReference>
<accession>A0A2T1DVV5</accession>
<reference evidence="3 4" key="2">
    <citation type="submission" date="2018-03" db="EMBL/GenBank/DDBJ databases">
        <title>The ancient ancestry and fast evolution of plastids.</title>
        <authorList>
            <person name="Moore K.R."/>
            <person name="Magnabosco C."/>
            <person name="Momper L."/>
            <person name="Gold D.A."/>
            <person name="Bosak T."/>
            <person name="Fournier G.P."/>
        </authorList>
    </citation>
    <scope>NUCLEOTIDE SEQUENCE [LARGE SCALE GENOMIC DNA]</scope>
    <source>
        <strain evidence="3 4">ULC18</strain>
    </source>
</reference>
<dbReference type="Gene3D" id="3.40.50.2000">
    <property type="entry name" value="Glycogen Phosphorylase B"/>
    <property type="match status" value="2"/>
</dbReference>
<dbReference type="Pfam" id="PF13439">
    <property type="entry name" value="Glyco_transf_4"/>
    <property type="match status" value="1"/>
</dbReference>
<reference evidence="4" key="1">
    <citation type="submission" date="2018-02" db="EMBL/GenBank/DDBJ databases">
        <authorList>
            <person name="Moore K."/>
            <person name="Momper L."/>
        </authorList>
    </citation>
    <scope>NUCLEOTIDE SEQUENCE [LARGE SCALE GENOMIC DNA]</scope>
    <source>
        <strain evidence="4">ULC18</strain>
    </source>
</reference>
<dbReference type="InterPro" id="IPR001296">
    <property type="entry name" value="Glyco_trans_1"/>
</dbReference>
<evidence type="ECO:0000259" key="2">
    <source>
        <dbReference type="Pfam" id="PF13439"/>
    </source>
</evidence>
<evidence type="ECO:0000313" key="3">
    <source>
        <dbReference type="EMBL" id="PSB24646.1"/>
    </source>
</evidence>
<dbReference type="RefSeq" id="WP_106259905.1">
    <property type="nucleotide sequence ID" value="NZ_CAWNSW010000105.1"/>
</dbReference>
<name>A0A2T1DVV5_9CYAN</name>
<dbReference type="OrthoDB" id="9806653at2"/>
<dbReference type="SUPFAM" id="SSF53756">
    <property type="entry name" value="UDP-Glycosyltransferase/glycogen phosphorylase"/>
    <property type="match status" value="1"/>
</dbReference>
<proteinExistence type="predicted"/>
<comment type="caution">
    <text evidence="3">The sequence shown here is derived from an EMBL/GenBank/DDBJ whole genome shotgun (WGS) entry which is preliminary data.</text>
</comment>
<feature type="domain" description="Glycosyl transferase family 1" evidence="1">
    <location>
        <begin position="196"/>
        <end position="300"/>
    </location>
</feature>
<organism evidence="3 4">
    <name type="scientific">Stenomitos frigidus ULC18</name>
    <dbReference type="NCBI Taxonomy" id="2107698"/>
    <lineage>
        <taxon>Bacteria</taxon>
        <taxon>Bacillati</taxon>
        <taxon>Cyanobacteriota</taxon>
        <taxon>Cyanophyceae</taxon>
        <taxon>Leptolyngbyales</taxon>
        <taxon>Leptolyngbyaceae</taxon>
        <taxon>Stenomitos</taxon>
    </lineage>
</organism>
<feature type="domain" description="Glycosyltransferase subfamily 4-like N-terminal" evidence="2">
    <location>
        <begin position="51"/>
        <end position="182"/>
    </location>
</feature>
<dbReference type="AlphaFoldDB" id="A0A2T1DVV5"/>
<dbReference type="PANTHER" id="PTHR12526">
    <property type="entry name" value="GLYCOSYLTRANSFERASE"/>
    <property type="match status" value="1"/>
</dbReference>
<gene>
    <name evidence="3" type="ORF">C7B82_26915</name>
</gene>